<feature type="transmembrane region" description="Helical" evidence="1">
    <location>
        <begin position="180"/>
        <end position="197"/>
    </location>
</feature>
<dbReference type="EMBL" id="JAACJS010000015">
    <property type="protein sequence ID" value="NCI52057.1"/>
    <property type="molecule type" value="Genomic_DNA"/>
</dbReference>
<keyword evidence="1" id="KW-0472">Membrane</keyword>
<proteinExistence type="predicted"/>
<accession>A0ABX0A0E8</accession>
<gene>
    <name evidence="2" type="ORF">GWC95_19185</name>
</gene>
<feature type="transmembrane region" description="Helical" evidence="1">
    <location>
        <begin position="142"/>
        <end position="160"/>
    </location>
</feature>
<dbReference type="RefSeq" id="WP_161820315.1">
    <property type="nucleotide sequence ID" value="NZ_JAACJS010000015.1"/>
</dbReference>
<dbReference type="InterPro" id="IPR009339">
    <property type="entry name" value="DUF998"/>
</dbReference>
<feature type="transmembrane region" description="Helical" evidence="1">
    <location>
        <begin position="117"/>
        <end position="135"/>
    </location>
</feature>
<keyword evidence="3" id="KW-1185">Reference proteome</keyword>
<protein>
    <submittedName>
        <fullName evidence="2">DUF998 domain-containing protein</fullName>
    </submittedName>
</protein>
<keyword evidence="1" id="KW-0812">Transmembrane</keyword>
<evidence type="ECO:0000256" key="1">
    <source>
        <dbReference type="SAM" id="Phobius"/>
    </source>
</evidence>
<dbReference type="Proteomes" id="UP000753802">
    <property type="component" value="Unassembled WGS sequence"/>
</dbReference>
<comment type="caution">
    <text evidence="2">The sequence shown here is derived from an EMBL/GenBank/DDBJ whole genome shotgun (WGS) entry which is preliminary data.</text>
</comment>
<feature type="transmembrane region" description="Helical" evidence="1">
    <location>
        <begin position="52"/>
        <end position="71"/>
    </location>
</feature>
<reference evidence="2 3" key="1">
    <citation type="submission" date="2020-01" db="EMBL/GenBank/DDBJ databases">
        <title>Genome analysis.</title>
        <authorList>
            <person name="Wu S."/>
            <person name="Wang G."/>
        </authorList>
    </citation>
    <scope>NUCLEOTIDE SEQUENCE [LARGE SCALE GENOMIC DNA]</scope>
    <source>
        <strain evidence="2 3">SYL130</strain>
    </source>
</reference>
<name>A0ABX0A0E8_9BACT</name>
<feature type="transmembrane region" description="Helical" evidence="1">
    <location>
        <begin position="78"/>
        <end position="97"/>
    </location>
</feature>
<evidence type="ECO:0000313" key="3">
    <source>
        <dbReference type="Proteomes" id="UP000753802"/>
    </source>
</evidence>
<evidence type="ECO:0000313" key="2">
    <source>
        <dbReference type="EMBL" id="NCI52057.1"/>
    </source>
</evidence>
<keyword evidence="1" id="KW-1133">Transmembrane helix</keyword>
<organism evidence="2 3">
    <name type="scientific">Sediminibacterium roseum</name>
    <dbReference type="NCBI Taxonomy" id="1978412"/>
    <lineage>
        <taxon>Bacteria</taxon>
        <taxon>Pseudomonadati</taxon>
        <taxon>Bacteroidota</taxon>
        <taxon>Chitinophagia</taxon>
        <taxon>Chitinophagales</taxon>
        <taxon>Chitinophagaceae</taxon>
        <taxon>Sediminibacterium</taxon>
    </lineage>
</organism>
<sequence>MKNKLLVSCGILAPLLYIAMNVFIPGRFPGYSTVTQTISEISAWNAPTRTLWLWWAGGYVLLTAAFGIGIIRSASGNWILYIAGYFVLIYAAFNIYWPPMHLRGAGTSFSDKLHITWAIITILLMMLIMVFTMAALGRSFRIYTLITFLVFIVFGTLTFIEAPGIPQNLPTPRIGIWERINVGAFMLWTIVFSVSLLKKQAALSTAGEKS</sequence>
<dbReference type="Pfam" id="PF06197">
    <property type="entry name" value="DUF998"/>
    <property type="match status" value="1"/>
</dbReference>